<feature type="region of interest" description="Disordered" evidence="1">
    <location>
        <begin position="1"/>
        <end position="44"/>
    </location>
</feature>
<evidence type="ECO:0000313" key="2">
    <source>
        <dbReference type="EMBL" id="WTW71253.1"/>
    </source>
</evidence>
<proteinExistence type="predicted"/>
<evidence type="ECO:0000256" key="1">
    <source>
        <dbReference type="SAM" id="MobiDB-lite"/>
    </source>
</evidence>
<name>A0AAU2VWD2_9ACTN</name>
<gene>
    <name evidence="2" type="ORF">OG398_24770</name>
</gene>
<organism evidence="2">
    <name type="scientific">Streptomyces sp. NBC_00008</name>
    <dbReference type="NCBI Taxonomy" id="2903610"/>
    <lineage>
        <taxon>Bacteria</taxon>
        <taxon>Bacillati</taxon>
        <taxon>Actinomycetota</taxon>
        <taxon>Actinomycetes</taxon>
        <taxon>Kitasatosporales</taxon>
        <taxon>Streptomycetaceae</taxon>
        <taxon>Streptomyces</taxon>
    </lineage>
</organism>
<sequence>MEEPPPVAVLPPALELLPPLPPDEDDPPLLDVPLEEARGGCAHDSSASTILNESFVEVLYVPAAGLCEHTFQLDVCTTDRRSSLASAYDTDFTRCPRASATALPRFHPA</sequence>
<accession>A0AAU2VWD2</accession>
<reference evidence="2" key="1">
    <citation type="submission" date="2022-10" db="EMBL/GenBank/DDBJ databases">
        <title>The complete genomes of actinobacterial strains from the NBC collection.</title>
        <authorList>
            <person name="Joergensen T.S."/>
            <person name="Alvarez Arevalo M."/>
            <person name="Sterndorff E.B."/>
            <person name="Faurdal D."/>
            <person name="Vuksanovic O."/>
            <person name="Mourched A.-S."/>
            <person name="Charusanti P."/>
            <person name="Shaw S."/>
            <person name="Blin K."/>
            <person name="Weber T."/>
        </authorList>
    </citation>
    <scope>NUCLEOTIDE SEQUENCE</scope>
    <source>
        <strain evidence="2">NBC_00008</strain>
    </source>
</reference>
<protein>
    <submittedName>
        <fullName evidence="2">Uncharacterized protein</fullName>
    </submittedName>
</protein>
<dbReference type="EMBL" id="CP108313">
    <property type="protein sequence ID" value="WTW71253.1"/>
    <property type="molecule type" value="Genomic_DNA"/>
</dbReference>
<dbReference type="AlphaFoldDB" id="A0AAU2VWD2"/>